<dbReference type="EC" id="3.5.2.3" evidence="7"/>
<feature type="binding site" evidence="7">
    <location>
        <position position="92"/>
    </location>
    <ligand>
        <name>substrate</name>
    </ligand>
</feature>
<evidence type="ECO:0000256" key="4">
    <source>
        <dbReference type="ARBA" id="ARBA00022801"/>
    </source>
</evidence>
<dbReference type="Proteomes" id="UP000563523">
    <property type="component" value="Unassembled WGS sequence"/>
</dbReference>
<evidence type="ECO:0000313" key="10">
    <source>
        <dbReference type="Proteomes" id="UP000563523"/>
    </source>
</evidence>
<feature type="binding site" evidence="7">
    <location>
        <position position="177"/>
    </location>
    <ligand>
        <name>Zn(2+)</name>
        <dbReference type="ChEBI" id="CHEBI:29105"/>
        <label>2</label>
    </ligand>
</feature>
<evidence type="ECO:0000256" key="5">
    <source>
        <dbReference type="ARBA" id="ARBA00022833"/>
    </source>
</evidence>
<feature type="binding site" evidence="7">
    <location>
        <position position="150"/>
    </location>
    <ligand>
        <name>Zn(2+)</name>
        <dbReference type="ChEBI" id="CHEBI:29105"/>
        <label>2</label>
    </ligand>
</feature>
<feature type="active site" evidence="7">
    <location>
        <position position="303"/>
    </location>
</feature>
<reference evidence="9 10" key="1">
    <citation type="submission" date="2020-06" db="EMBL/GenBank/DDBJ databases">
        <authorList>
            <person name="Kang J."/>
        </authorList>
    </citation>
    <scope>NUCLEOTIDE SEQUENCE [LARGE SCALE GENOMIC DNA]</scope>
    <source>
        <strain evidence="9 10">DCY120</strain>
    </source>
</reference>
<dbReference type="Pfam" id="PF12890">
    <property type="entry name" value="DHOase"/>
    <property type="match status" value="1"/>
</dbReference>
<feature type="binding site" evidence="7">
    <location>
        <begin position="321"/>
        <end position="322"/>
    </location>
    <ligand>
        <name>substrate</name>
    </ligand>
</feature>
<keyword evidence="10" id="KW-1185">Reference proteome</keyword>
<dbReference type="HAMAP" id="MF_00220_B">
    <property type="entry name" value="PyrC_classI_B"/>
    <property type="match status" value="1"/>
</dbReference>
<evidence type="ECO:0000256" key="1">
    <source>
        <dbReference type="ARBA" id="ARBA00002368"/>
    </source>
</evidence>
<feature type="binding site" evidence="7">
    <location>
        <position position="303"/>
    </location>
    <ligand>
        <name>Zn(2+)</name>
        <dbReference type="ChEBI" id="CHEBI:29105"/>
        <label>1</label>
    </ligand>
</feature>
<dbReference type="GO" id="GO:0005737">
    <property type="term" value="C:cytoplasm"/>
    <property type="evidence" value="ECO:0007669"/>
    <property type="project" value="TreeGrafter"/>
</dbReference>
<keyword evidence="4 7" id="KW-0378">Hydrolase</keyword>
<dbReference type="GO" id="GO:0006145">
    <property type="term" value="P:purine nucleobase catabolic process"/>
    <property type="evidence" value="ECO:0007669"/>
    <property type="project" value="TreeGrafter"/>
</dbReference>
<proteinExistence type="inferred from homology"/>
<dbReference type="SUPFAM" id="SSF51338">
    <property type="entry name" value="Composite domain of metallo-dependent hydrolases"/>
    <property type="match status" value="1"/>
</dbReference>
<feature type="binding site" evidence="7">
    <location>
        <begin position="60"/>
        <end position="62"/>
    </location>
    <ligand>
        <name>substrate</name>
    </ligand>
</feature>
<organism evidence="9 10">
    <name type="scientific">Bombilactobacillus apium</name>
    <dbReference type="NCBI Taxonomy" id="2675299"/>
    <lineage>
        <taxon>Bacteria</taxon>
        <taxon>Bacillati</taxon>
        <taxon>Bacillota</taxon>
        <taxon>Bacilli</taxon>
        <taxon>Lactobacillales</taxon>
        <taxon>Lactobacillaceae</taxon>
        <taxon>Bombilactobacillus</taxon>
    </lineage>
</organism>
<dbReference type="AlphaFoldDB" id="A0A850QYD7"/>
<dbReference type="PROSITE" id="PS00482">
    <property type="entry name" value="DIHYDROOROTASE_1"/>
    <property type="match status" value="1"/>
</dbReference>
<dbReference type="GO" id="GO:0004038">
    <property type="term" value="F:allantoinase activity"/>
    <property type="evidence" value="ECO:0007669"/>
    <property type="project" value="TreeGrafter"/>
</dbReference>
<dbReference type="GO" id="GO:0008270">
    <property type="term" value="F:zinc ion binding"/>
    <property type="evidence" value="ECO:0007669"/>
    <property type="project" value="UniProtKB-UniRule"/>
</dbReference>
<dbReference type="PANTHER" id="PTHR43668:SF2">
    <property type="entry name" value="ALLANTOINASE"/>
    <property type="match status" value="1"/>
</dbReference>
<evidence type="ECO:0000256" key="6">
    <source>
        <dbReference type="ARBA" id="ARBA00022975"/>
    </source>
</evidence>
<accession>A0A850QYD7</accession>
<name>A0A850QYD7_9LACO</name>
<dbReference type="Gene3D" id="2.30.40.10">
    <property type="entry name" value="Urease, subunit C, domain 1"/>
    <property type="match status" value="1"/>
</dbReference>
<comment type="similarity">
    <text evidence="2 7">Belongs to the metallo-dependent hydrolases superfamily. DHOase family. Class I DHOase subfamily.</text>
</comment>
<protein>
    <recommendedName>
        <fullName evidence="7">Dihydroorotase</fullName>
        <shortName evidence="7">DHOase</shortName>
        <ecNumber evidence="7">3.5.2.3</ecNumber>
    </recommendedName>
</protein>
<feature type="binding site" evidence="7">
    <location>
        <position position="307"/>
    </location>
    <ligand>
        <name>substrate</name>
    </ligand>
</feature>
<dbReference type="RefSeq" id="WP_176941900.1">
    <property type="nucleotide sequence ID" value="NZ_JABZEC010000001.1"/>
</dbReference>
<comment type="caution">
    <text evidence="9">The sequence shown here is derived from an EMBL/GenBank/DDBJ whole genome shotgun (WGS) entry which is preliminary data.</text>
</comment>
<feature type="binding site" evidence="7">
    <location>
        <position position="60"/>
    </location>
    <ligand>
        <name>Zn(2+)</name>
        <dbReference type="ChEBI" id="CHEBI:29105"/>
        <label>1</label>
    </ligand>
</feature>
<evidence type="ECO:0000256" key="3">
    <source>
        <dbReference type="ARBA" id="ARBA00022723"/>
    </source>
</evidence>
<feature type="domain" description="Dihydroorotase catalytic" evidence="8">
    <location>
        <begin position="48"/>
        <end position="234"/>
    </location>
</feature>
<feature type="binding site" evidence="7">
    <location>
        <position position="150"/>
    </location>
    <ligand>
        <name>Zn(2+)</name>
        <dbReference type="ChEBI" id="CHEBI:29105"/>
        <label>1</label>
    </ligand>
</feature>
<dbReference type="SUPFAM" id="SSF51556">
    <property type="entry name" value="Metallo-dependent hydrolases"/>
    <property type="match status" value="1"/>
</dbReference>
<dbReference type="PROSITE" id="PS00483">
    <property type="entry name" value="DIHYDROOROTASE_2"/>
    <property type="match status" value="1"/>
</dbReference>
<feature type="binding site" evidence="7">
    <location>
        <position position="230"/>
    </location>
    <ligand>
        <name>Zn(2+)</name>
        <dbReference type="ChEBI" id="CHEBI:29105"/>
        <label>2</label>
    </ligand>
</feature>
<comment type="pathway">
    <text evidence="7">Pyrimidine metabolism; UMP biosynthesis via de novo pathway; (S)-dihydroorotate from bicarbonate: step 3/3.</text>
</comment>
<dbReference type="NCBIfam" id="NF006837">
    <property type="entry name" value="PRK09357.1-2"/>
    <property type="match status" value="1"/>
</dbReference>
<comment type="catalytic activity">
    <reaction evidence="7">
        <text>(S)-dihydroorotate + H2O = N-carbamoyl-L-aspartate + H(+)</text>
        <dbReference type="Rhea" id="RHEA:24296"/>
        <dbReference type="ChEBI" id="CHEBI:15377"/>
        <dbReference type="ChEBI" id="CHEBI:15378"/>
        <dbReference type="ChEBI" id="CHEBI:30864"/>
        <dbReference type="ChEBI" id="CHEBI:32814"/>
        <dbReference type="EC" id="3.5.2.3"/>
    </reaction>
</comment>
<feature type="binding site" evidence="7">
    <location>
        <position position="58"/>
    </location>
    <ligand>
        <name>Zn(2+)</name>
        <dbReference type="ChEBI" id="CHEBI:29105"/>
        <label>1</label>
    </ligand>
</feature>
<keyword evidence="6 7" id="KW-0665">Pyrimidine biosynthesis</keyword>
<dbReference type="EMBL" id="JABZEC010000001">
    <property type="protein sequence ID" value="NVY95729.1"/>
    <property type="molecule type" value="Genomic_DNA"/>
</dbReference>
<dbReference type="UniPathway" id="UPA00070">
    <property type="reaction ID" value="UER00117"/>
</dbReference>
<evidence type="ECO:0000256" key="2">
    <source>
        <dbReference type="ARBA" id="ARBA00010286"/>
    </source>
</evidence>
<dbReference type="GO" id="GO:0044205">
    <property type="term" value="P:'de novo' UMP biosynthetic process"/>
    <property type="evidence" value="ECO:0007669"/>
    <property type="project" value="UniProtKB-UniRule"/>
</dbReference>
<dbReference type="InterPro" id="IPR011059">
    <property type="entry name" value="Metal-dep_hydrolase_composite"/>
</dbReference>
<dbReference type="PANTHER" id="PTHR43668">
    <property type="entry name" value="ALLANTOINASE"/>
    <property type="match status" value="1"/>
</dbReference>
<evidence type="ECO:0000313" key="9">
    <source>
        <dbReference type="EMBL" id="NVY95729.1"/>
    </source>
</evidence>
<dbReference type="InterPro" id="IPR024403">
    <property type="entry name" value="DHOase_cat"/>
</dbReference>
<dbReference type="InterPro" id="IPR032466">
    <property type="entry name" value="Metal_Hydrolase"/>
</dbReference>
<comment type="function">
    <text evidence="1 7">Catalyzes the reversible cyclization of carbamoyl aspartate to dihydroorotate.</text>
</comment>
<dbReference type="Gene3D" id="3.20.20.140">
    <property type="entry name" value="Metal-dependent hydrolases"/>
    <property type="match status" value="1"/>
</dbReference>
<dbReference type="InterPro" id="IPR004722">
    <property type="entry name" value="DHOase"/>
</dbReference>
<keyword evidence="3 7" id="KW-0479">Metal-binding</keyword>
<dbReference type="InterPro" id="IPR002195">
    <property type="entry name" value="Dihydroorotase_CS"/>
</dbReference>
<dbReference type="GO" id="GO:0004151">
    <property type="term" value="F:dihydroorotase activity"/>
    <property type="evidence" value="ECO:0007669"/>
    <property type="project" value="UniProtKB-UniRule"/>
</dbReference>
<keyword evidence="5 7" id="KW-0862">Zinc</keyword>
<dbReference type="NCBIfam" id="TIGR00857">
    <property type="entry name" value="pyrC_multi"/>
    <property type="match status" value="1"/>
</dbReference>
<feature type="binding site" evidence="7">
    <location>
        <position position="276"/>
    </location>
    <ligand>
        <name>substrate</name>
    </ligand>
</feature>
<evidence type="ECO:0000256" key="7">
    <source>
        <dbReference type="HAMAP-Rule" id="MF_00220"/>
    </source>
</evidence>
<comment type="cofactor">
    <cofactor evidence="7">
        <name>Zn(2+)</name>
        <dbReference type="ChEBI" id="CHEBI:29105"/>
    </cofactor>
    <text evidence="7">Binds 2 Zn(2+) ions per subunit.</text>
</comment>
<sequence length="425" mass="45664">MAMIIKAPQVLIKGQFQPAEILIKAGKIAQIAPQIAGGSKPVVEFSDKVIVPGLVDVHVHLREPGLTDKETIHTGSLAAAHGGYTTIAAMPNVDPVPDTPERIAQMQELNQRTGVVHILQYASITKRRQGHELGDYPQLKAAGAFGLSDDGSGIQSAQVMYQAMQAAAQAGLPLMAHVEDHSLLNQGVMNAGPMAQRLHLPGIPEVSETAQLARDLELAAATGVHYHACHLSTARSVELVREAKRRGVAVSAEVTPHHLLLDDSMITDDNPLWKMNPPLRTLADRQSLLGGLFDGTIDMIATDHAPHTARDKGDSMINSAFGITGLETSFALLYTHLVQPGICSLEQLIQWMSTNPAQVFNLTDAGQIAVGQPADLTVLDLQKTTTIKVSEMKSKGKNTPFANVPVHGQVVRTMVAGRWVDLEEE</sequence>
<evidence type="ECO:0000259" key="8">
    <source>
        <dbReference type="Pfam" id="PF12890"/>
    </source>
</evidence>
<dbReference type="InterPro" id="IPR050138">
    <property type="entry name" value="DHOase/Allantoinase_Hydrolase"/>
</dbReference>
<dbReference type="CDD" id="cd01317">
    <property type="entry name" value="DHOase_IIa"/>
    <property type="match status" value="1"/>
</dbReference>
<gene>
    <name evidence="7" type="primary">pyrC</name>
    <name evidence="9" type="ORF">HU830_00700</name>
</gene>